<dbReference type="Proteomes" id="UP000509222">
    <property type="component" value="Chromosome"/>
</dbReference>
<evidence type="ECO:0000313" key="1">
    <source>
        <dbReference type="EMBL" id="QKX49596.1"/>
    </source>
</evidence>
<sequence length="123" mass="14422">MMDDYVLEIPDLGYVMSQDSIGQWEIFLRHTGQGFQKIQWQVTSSASGFRLRNMIQTGGPVESVHIDLAANRIVFQKGEMEDQEFQQFLRSLLDAFFIRVRQDQMHFVVSPNYLVREDFTIKE</sequence>
<organism evidence="1 2">
    <name type="scientific">Planococcus glaciei</name>
    <dbReference type="NCBI Taxonomy" id="459472"/>
    <lineage>
        <taxon>Bacteria</taxon>
        <taxon>Bacillati</taxon>
        <taxon>Bacillota</taxon>
        <taxon>Bacilli</taxon>
        <taxon>Bacillales</taxon>
        <taxon>Caryophanaceae</taxon>
        <taxon>Planococcus</taxon>
    </lineage>
</organism>
<dbReference type="EMBL" id="CP051177">
    <property type="protein sequence ID" value="QKX49596.1"/>
    <property type="molecule type" value="Genomic_DNA"/>
</dbReference>
<accession>A0A7H8Q6N3</accession>
<name>A0A7H8Q6N3_9BACL</name>
<dbReference type="RefSeq" id="WP_176294045.1">
    <property type="nucleotide sequence ID" value="NZ_CP051177.1"/>
</dbReference>
<evidence type="ECO:0000313" key="2">
    <source>
        <dbReference type="Proteomes" id="UP000509222"/>
    </source>
</evidence>
<proteinExistence type="predicted"/>
<dbReference type="AlphaFoldDB" id="A0A7H8Q6N3"/>
<protein>
    <submittedName>
        <fullName evidence="1">Uncharacterized protein</fullName>
    </submittedName>
</protein>
<gene>
    <name evidence="1" type="ORF">HF394_02825</name>
</gene>
<keyword evidence="2" id="KW-1185">Reference proteome</keyword>
<reference evidence="2" key="1">
    <citation type="submission" date="2020-06" db="EMBL/GenBank/DDBJ databases">
        <title>Isolation of Planomicrobium glaciei.</title>
        <authorList>
            <person name="Malisova L."/>
            <person name="Safrankova R."/>
            <person name="Jakubu V."/>
            <person name="Spanelova P."/>
        </authorList>
    </citation>
    <scope>NUCLEOTIDE SEQUENCE [LARGE SCALE GENOMIC DNA]</scope>
    <source>
        <strain evidence="2">NRL-ATB46093</strain>
    </source>
</reference>